<keyword evidence="1" id="KW-0931">ER-Golgi transport</keyword>
<accession>A0A5J9U5G6</accession>
<dbReference type="GO" id="GO:0070973">
    <property type="term" value="P:protein localization to endoplasmic reticulum exit site"/>
    <property type="evidence" value="ECO:0007669"/>
    <property type="project" value="UniProtKB-UniRule"/>
</dbReference>
<keyword evidence="1" id="KW-0813">Transport</keyword>
<evidence type="ECO:0000313" key="4">
    <source>
        <dbReference type="Proteomes" id="UP000324897"/>
    </source>
</evidence>
<dbReference type="GO" id="GO:0006886">
    <property type="term" value="P:intracellular protein transport"/>
    <property type="evidence" value="ECO:0007669"/>
    <property type="project" value="UniProtKB-UniRule"/>
</dbReference>
<evidence type="ECO:0000313" key="3">
    <source>
        <dbReference type="EMBL" id="TVU18518.1"/>
    </source>
</evidence>
<keyword evidence="2" id="KW-0732">Signal</keyword>
<dbReference type="AlphaFoldDB" id="A0A5J9U5G6"/>
<organism evidence="3 4">
    <name type="scientific">Eragrostis curvula</name>
    <name type="common">weeping love grass</name>
    <dbReference type="NCBI Taxonomy" id="38414"/>
    <lineage>
        <taxon>Eukaryota</taxon>
        <taxon>Viridiplantae</taxon>
        <taxon>Streptophyta</taxon>
        <taxon>Embryophyta</taxon>
        <taxon>Tracheophyta</taxon>
        <taxon>Spermatophyta</taxon>
        <taxon>Magnoliopsida</taxon>
        <taxon>Liliopsida</taxon>
        <taxon>Poales</taxon>
        <taxon>Poaceae</taxon>
        <taxon>PACMAD clade</taxon>
        <taxon>Chloridoideae</taxon>
        <taxon>Eragrostideae</taxon>
        <taxon>Eragrostidinae</taxon>
        <taxon>Eragrostis</taxon>
    </lineage>
</organism>
<dbReference type="InterPro" id="IPR008417">
    <property type="entry name" value="BAP29/BAP31"/>
</dbReference>
<evidence type="ECO:0000256" key="2">
    <source>
        <dbReference type="SAM" id="SignalP"/>
    </source>
</evidence>
<protein>
    <recommendedName>
        <fullName evidence="1">Endoplasmic reticulum transmembrane protein</fullName>
    </recommendedName>
</protein>
<gene>
    <name evidence="3" type="ORF">EJB05_34621</name>
</gene>
<dbReference type="GO" id="GO:0006888">
    <property type="term" value="P:endoplasmic reticulum to Golgi vesicle-mediated transport"/>
    <property type="evidence" value="ECO:0007669"/>
    <property type="project" value="UniProtKB-UniRule"/>
</dbReference>
<evidence type="ECO:0000256" key="1">
    <source>
        <dbReference type="RuleBase" id="RU367026"/>
    </source>
</evidence>
<keyword evidence="1" id="KW-0653">Protein transport</keyword>
<feature type="chain" id="PRO_5023884972" description="Endoplasmic reticulum transmembrane protein" evidence="2">
    <location>
        <begin position="17"/>
        <end position="121"/>
    </location>
</feature>
<dbReference type="PANTHER" id="PTHR12701">
    <property type="entry name" value="BCR-ASSOCIATED PROTEIN, BAP"/>
    <property type="match status" value="1"/>
</dbReference>
<dbReference type="OrthoDB" id="691013at2759"/>
<comment type="similarity">
    <text evidence="1">Belongs to the BCAP29/BCAP31 family.</text>
</comment>
<reference evidence="3 4" key="1">
    <citation type="journal article" date="2019" name="Sci. Rep.">
        <title>A high-quality genome of Eragrostis curvula grass provides insights into Poaceae evolution and supports new strategies to enhance forage quality.</title>
        <authorList>
            <person name="Carballo J."/>
            <person name="Santos B.A.C.M."/>
            <person name="Zappacosta D."/>
            <person name="Garbus I."/>
            <person name="Selva J.P."/>
            <person name="Gallo C.A."/>
            <person name="Diaz A."/>
            <person name="Albertini E."/>
            <person name="Caccamo M."/>
            <person name="Echenique V."/>
        </authorList>
    </citation>
    <scope>NUCLEOTIDE SEQUENCE [LARGE SCALE GENOMIC DNA]</scope>
    <source>
        <strain evidence="4">cv. Victoria</strain>
        <tissue evidence="3">Leaf</tissue>
    </source>
</reference>
<dbReference type="GO" id="GO:0005789">
    <property type="term" value="C:endoplasmic reticulum membrane"/>
    <property type="evidence" value="ECO:0007669"/>
    <property type="project" value="UniProtKB-SubCell"/>
</dbReference>
<proteinExistence type="inferred from homology"/>
<comment type="caution">
    <text evidence="3">The sequence shown here is derived from an EMBL/GenBank/DDBJ whole genome shotgun (WGS) entry which is preliminary data.</text>
</comment>
<feature type="signal peptide" evidence="2">
    <location>
        <begin position="1"/>
        <end position="16"/>
    </location>
</feature>
<name>A0A5J9U5G6_9POAL</name>
<dbReference type="EMBL" id="RWGY01000029">
    <property type="protein sequence ID" value="TVU18518.1"/>
    <property type="molecule type" value="Genomic_DNA"/>
</dbReference>
<keyword evidence="1" id="KW-0256">Endoplasmic reticulum</keyword>
<comment type="subcellular location">
    <subcellularLocation>
        <location evidence="1">Endoplasmic reticulum membrane</location>
        <topology evidence="1">Multi-pass membrane protein</topology>
    </subcellularLocation>
</comment>
<dbReference type="Proteomes" id="UP000324897">
    <property type="component" value="Chromosome 7"/>
</dbReference>
<keyword evidence="4" id="KW-1185">Reference proteome</keyword>
<sequence>MIQLLFALLAAEAALALSLLFRTPARRLALLAVDRAKRGRGLVMGKTVAGTMLLVLASSGYSIGKIRCRADELGQLTLTDQVLVSRHLLEASLMGIGANTQESVTMGHRLRQHDQAIGLII</sequence>
<dbReference type="Gramene" id="TVU18518">
    <property type="protein sequence ID" value="TVU18518"/>
    <property type="gene ID" value="EJB05_34621"/>
</dbReference>
<dbReference type="PANTHER" id="PTHR12701:SF55">
    <property type="entry name" value="ENDOPLASMIC RETICULUM TRANSMEMBRANE PROTEIN"/>
    <property type="match status" value="1"/>
</dbReference>
<feature type="non-terminal residue" evidence="3">
    <location>
        <position position="1"/>
    </location>
</feature>
<comment type="function">
    <text evidence="1">May play a role in anterograde transport of membrane proteins from the endoplasmic reticulum to the Golgi.</text>
</comment>